<reference evidence="1" key="1">
    <citation type="journal article" date="2012" name="Proc. Natl. Acad. Sci. U.S.A.">
        <title>Gain and loss of multiple functionally related, horizontally transferred genes in the reduced genomes of two microsporidian parasites.</title>
        <authorList>
            <person name="Pombert J.-F."/>
            <person name="Selman M."/>
            <person name="Burki F."/>
            <person name="Bardell F.T."/>
            <person name="Farinelli L."/>
            <person name="Solter L.F."/>
            <person name="Whitman D.W."/>
            <person name="Weiss L.M."/>
            <person name="Corradi N."/>
            <person name="Keeling P.J."/>
        </authorList>
    </citation>
    <scope>NUCLEOTIDE SEQUENCE [LARGE SCALE GENOMIC DNA]</scope>
    <source>
        <strain evidence="1">SJ-2008</strain>
    </source>
</reference>
<protein>
    <submittedName>
        <fullName evidence="1">Uncharacterized protein</fullName>
    </submittedName>
</protein>
<dbReference type="RefSeq" id="XP_009265151.1">
    <property type="nucleotide sequence ID" value="XM_009266876.1"/>
</dbReference>
<proteinExistence type="predicted"/>
<sequence length="102" mass="11428">MGYKNKLLLACKKGEANGEKLSKKKAPDIHSMSDIVSLINLSNEERKAKLVSKYVEIISEFILYKARKMSGEKEKISTNDIKNVIVSEGLLFLSDIIGLNKQ</sequence>
<accession>I7APB1</accession>
<keyword evidence="2" id="KW-1185">Reference proteome</keyword>
<dbReference type="Proteomes" id="UP000010094">
    <property type="component" value="Chromosome IXa"/>
</dbReference>
<dbReference type="HOGENOM" id="CLU_174970_0_0_1"/>
<evidence type="ECO:0000313" key="2">
    <source>
        <dbReference type="Proteomes" id="UP000010094"/>
    </source>
</evidence>
<dbReference type="GeneID" id="20521975"/>
<name>I7APB1_ENCRO</name>
<dbReference type="EMBL" id="CP003526">
    <property type="protein sequence ID" value="AFN83654.1"/>
    <property type="molecule type" value="Genomic_DNA"/>
</dbReference>
<dbReference type="VEuPathDB" id="MicrosporidiaDB:EROM_090370"/>
<gene>
    <name evidence="1" type="ordered locus">EROM_090370</name>
</gene>
<dbReference type="OrthoDB" id="2193073at2759"/>
<organism evidence="1 2">
    <name type="scientific">Encephalitozoon romaleae (strain SJ-2008)</name>
    <name type="common">Microsporidian parasite</name>
    <dbReference type="NCBI Taxonomy" id="1178016"/>
    <lineage>
        <taxon>Eukaryota</taxon>
        <taxon>Fungi</taxon>
        <taxon>Fungi incertae sedis</taxon>
        <taxon>Microsporidia</taxon>
        <taxon>Unikaryonidae</taxon>
        <taxon>Encephalitozoon</taxon>
    </lineage>
</organism>
<dbReference type="KEGG" id="ero:EROM_090370"/>
<evidence type="ECO:0000313" key="1">
    <source>
        <dbReference type="EMBL" id="AFN83654.1"/>
    </source>
</evidence>
<dbReference type="AlphaFoldDB" id="I7APB1"/>